<reference evidence="3 4" key="1">
    <citation type="submission" date="2018-11" db="EMBL/GenBank/DDBJ databases">
        <title>Chryseotalea sanarue gen. nov., sp., nov., a member of the family Cytophagaceae, isolated from a brackish lake in Hamamatsu Japan.</title>
        <authorList>
            <person name="Maejima Y."/>
            <person name="Iino T."/>
            <person name="Muraguchi Y."/>
            <person name="Fukuda K."/>
            <person name="Ohkuma M."/>
            <person name="Moriuchi R."/>
            <person name="Dohra H."/>
            <person name="Kimbara K."/>
            <person name="Shintani M."/>
        </authorList>
    </citation>
    <scope>NUCLEOTIDE SEQUENCE [LARGE SCALE GENOMIC DNA]</scope>
    <source>
        <strain evidence="3 4">Ys</strain>
    </source>
</reference>
<dbReference type="RefSeq" id="WP_127122698.1">
    <property type="nucleotide sequence ID" value="NZ_BHXQ01000004.1"/>
</dbReference>
<feature type="domain" description="Glycosyl transferase family 1" evidence="1">
    <location>
        <begin position="197"/>
        <end position="333"/>
    </location>
</feature>
<dbReference type="Pfam" id="PF00534">
    <property type="entry name" value="Glycos_transf_1"/>
    <property type="match status" value="1"/>
</dbReference>
<dbReference type="CDD" id="cd03811">
    <property type="entry name" value="GT4_GT28_WabH-like"/>
    <property type="match status" value="1"/>
</dbReference>
<proteinExistence type="predicted"/>
<feature type="domain" description="Glycosyltransferase subfamily 4-like N-terminal" evidence="2">
    <location>
        <begin position="17"/>
        <end position="180"/>
    </location>
</feature>
<dbReference type="GO" id="GO:0016757">
    <property type="term" value="F:glycosyltransferase activity"/>
    <property type="evidence" value="ECO:0007669"/>
    <property type="project" value="InterPro"/>
</dbReference>
<dbReference type="SUPFAM" id="SSF53756">
    <property type="entry name" value="UDP-Glycosyltransferase/glycogen phosphorylase"/>
    <property type="match status" value="1"/>
</dbReference>
<evidence type="ECO:0000313" key="3">
    <source>
        <dbReference type="EMBL" id="GCC52049.1"/>
    </source>
</evidence>
<organism evidence="3 4">
    <name type="scientific">Chryseotalea sanaruensis</name>
    <dbReference type="NCBI Taxonomy" id="2482724"/>
    <lineage>
        <taxon>Bacteria</taxon>
        <taxon>Pseudomonadati</taxon>
        <taxon>Bacteroidota</taxon>
        <taxon>Cytophagia</taxon>
        <taxon>Cytophagales</taxon>
        <taxon>Chryseotaleaceae</taxon>
        <taxon>Chryseotalea</taxon>
    </lineage>
</organism>
<evidence type="ECO:0000259" key="2">
    <source>
        <dbReference type="Pfam" id="PF13439"/>
    </source>
</evidence>
<keyword evidence="3" id="KW-0808">Transferase</keyword>
<accession>A0A401UAY7</accession>
<dbReference type="Pfam" id="PF13439">
    <property type="entry name" value="Glyco_transf_4"/>
    <property type="match status" value="1"/>
</dbReference>
<dbReference type="Gene3D" id="3.40.50.2000">
    <property type="entry name" value="Glycogen Phosphorylase B"/>
    <property type="match status" value="2"/>
</dbReference>
<protein>
    <submittedName>
        <fullName evidence="3">Glycosyltransferase</fullName>
    </submittedName>
</protein>
<dbReference type="AlphaFoldDB" id="A0A401UAY7"/>
<gene>
    <name evidence="3" type="ORF">SanaruYs_22810</name>
</gene>
<dbReference type="InterPro" id="IPR050194">
    <property type="entry name" value="Glycosyltransferase_grp1"/>
</dbReference>
<comment type="caution">
    <text evidence="3">The sequence shown here is derived from an EMBL/GenBank/DDBJ whole genome shotgun (WGS) entry which is preliminary data.</text>
</comment>
<dbReference type="PANTHER" id="PTHR45947:SF3">
    <property type="entry name" value="SULFOQUINOVOSYL TRANSFERASE SQD2"/>
    <property type="match status" value="1"/>
</dbReference>
<dbReference type="Proteomes" id="UP000288227">
    <property type="component" value="Unassembled WGS sequence"/>
</dbReference>
<dbReference type="EMBL" id="BHXQ01000004">
    <property type="protein sequence ID" value="GCC52049.1"/>
    <property type="molecule type" value="Genomic_DNA"/>
</dbReference>
<sequence>MNRQQKIILMIIPNLNFGGAQRVFYNHSIELSRNHKVVECVFNFDAGHAFQSGNEVFSLNVAGGANALSKLIQFFKRIQALRALKKKLKPDISISHLEGADLINILSAQGEKTITWVHGSKWYDQNISGILGIIRHRLLIPFMYSRASCVVTVSEAIKQELIFHYRVKPKAIQTIYNYFDGETISDKGNIAIPANFQPIYEGAPVLIFSGRLVTQKNPAAMLHWFASFVLTHHCKLVIVGEGDLRDELLDLCADLKLNTYHPWSAMELHAAYQVYFLGFQSNPFQFIKRATVFVLPSMWEGFPMVLGEAMYCGIPIVSADCPTGPREMLMDTEKSPLSIEIDYPYKAEFGVLLPILNESTQGVWTKAFSELINDKVVLEYYKKKSTGRAVAFSKEQNASQVSKLVDRILL</sequence>
<evidence type="ECO:0000259" key="1">
    <source>
        <dbReference type="Pfam" id="PF00534"/>
    </source>
</evidence>
<keyword evidence="4" id="KW-1185">Reference proteome</keyword>
<dbReference type="PANTHER" id="PTHR45947">
    <property type="entry name" value="SULFOQUINOVOSYL TRANSFERASE SQD2"/>
    <property type="match status" value="1"/>
</dbReference>
<dbReference type="InterPro" id="IPR001296">
    <property type="entry name" value="Glyco_trans_1"/>
</dbReference>
<name>A0A401UAY7_9BACT</name>
<dbReference type="OrthoDB" id="596635at2"/>
<dbReference type="InterPro" id="IPR028098">
    <property type="entry name" value="Glyco_trans_4-like_N"/>
</dbReference>
<evidence type="ECO:0000313" key="4">
    <source>
        <dbReference type="Proteomes" id="UP000288227"/>
    </source>
</evidence>